<protein>
    <submittedName>
        <fullName evidence="6">TetR family transcriptional regulator</fullName>
    </submittedName>
</protein>
<evidence type="ECO:0000313" key="7">
    <source>
        <dbReference type="Proteomes" id="UP000034228"/>
    </source>
</evidence>
<dbReference type="PANTHER" id="PTHR47506:SF1">
    <property type="entry name" value="HTH-TYPE TRANSCRIPTIONAL REGULATOR YJDC"/>
    <property type="match status" value="1"/>
</dbReference>
<dbReference type="Gene3D" id="1.10.357.10">
    <property type="entry name" value="Tetracycline Repressor, domain 2"/>
    <property type="match status" value="1"/>
</dbReference>
<proteinExistence type="predicted"/>
<dbReference type="InterPro" id="IPR009057">
    <property type="entry name" value="Homeodomain-like_sf"/>
</dbReference>
<gene>
    <name evidence="6" type="ORF">WG68_09515</name>
</gene>
<evidence type="ECO:0000256" key="4">
    <source>
        <dbReference type="PROSITE-ProRule" id="PRU00335"/>
    </source>
</evidence>
<dbReference type="PANTHER" id="PTHR47506">
    <property type="entry name" value="TRANSCRIPTIONAL REGULATORY PROTEIN"/>
    <property type="match status" value="1"/>
</dbReference>
<dbReference type="GO" id="GO:0003677">
    <property type="term" value="F:DNA binding"/>
    <property type="evidence" value="ECO:0007669"/>
    <property type="project" value="UniProtKB-UniRule"/>
</dbReference>
<sequence length="236" mass="26337">MGTSERKQRERDEREQLFLDTAEQMIASDGIIQLQMAKLAKACDYATGTLYQHFTSREDLLVALAARHSAQHLQMFQQIIALPVSSRDKMFAISVAERDFRKHNPTHAKLSQYIFTEAVWENASACRREQVLQCGQPIAALVCGIVQQAIDDGSLVANGCSAMELAIAPWALCQGSHTLEQTSGLLEAFAVPRHDMQQYRHMHMLLNGMGWQPLVDVSDMAQIKTRVAALSVLLNI</sequence>
<keyword evidence="2 4" id="KW-0238">DNA-binding</keyword>
<dbReference type="AlphaFoldDB" id="A0A0M2V4Q2"/>
<evidence type="ECO:0000256" key="1">
    <source>
        <dbReference type="ARBA" id="ARBA00023015"/>
    </source>
</evidence>
<comment type="caution">
    <text evidence="6">The sequence shown here is derived from an EMBL/GenBank/DDBJ whole genome shotgun (WGS) entry which is preliminary data.</text>
</comment>
<keyword evidence="7" id="KW-1185">Reference proteome</keyword>
<feature type="DNA-binding region" description="H-T-H motif" evidence="4">
    <location>
        <begin position="35"/>
        <end position="54"/>
    </location>
</feature>
<dbReference type="OrthoDB" id="63332at2"/>
<dbReference type="Gene3D" id="1.10.10.60">
    <property type="entry name" value="Homeodomain-like"/>
    <property type="match status" value="1"/>
</dbReference>
<dbReference type="SUPFAM" id="SSF46689">
    <property type="entry name" value="Homeodomain-like"/>
    <property type="match status" value="1"/>
</dbReference>
<evidence type="ECO:0000259" key="5">
    <source>
        <dbReference type="PROSITE" id="PS50977"/>
    </source>
</evidence>
<dbReference type="PROSITE" id="PS50977">
    <property type="entry name" value="HTH_TETR_2"/>
    <property type="match status" value="1"/>
</dbReference>
<name>A0A0M2V4Q2_9GAMM</name>
<evidence type="ECO:0000256" key="2">
    <source>
        <dbReference type="ARBA" id="ARBA00023125"/>
    </source>
</evidence>
<dbReference type="RefSeq" id="WP_046557457.1">
    <property type="nucleotide sequence ID" value="NZ_LAHO01000008.1"/>
</dbReference>
<feature type="domain" description="HTH tetR-type" evidence="5">
    <location>
        <begin position="12"/>
        <end position="72"/>
    </location>
</feature>
<evidence type="ECO:0000256" key="3">
    <source>
        <dbReference type="ARBA" id="ARBA00023163"/>
    </source>
</evidence>
<keyword evidence="3" id="KW-0804">Transcription</keyword>
<dbReference type="STRING" id="336831.WG68_09515"/>
<dbReference type="Pfam" id="PF00440">
    <property type="entry name" value="TetR_N"/>
    <property type="match status" value="1"/>
</dbReference>
<reference evidence="6 7" key="1">
    <citation type="submission" date="2015-03" db="EMBL/GenBank/DDBJ databases">
        <title>Draft genome sequences of two protease-producing strains of Arsukibacterium isolated from two cold and alkaline environments.</title>
        <authorList>
            <person name="Lylloff J.E."/>
            <person name="Skov L.B."/>
            <person name="Jepsen M."/>
            <person name="Hallin P.F."/>
            <person name="Sorensen S.J."/>
            <person name="Stougaard P."/>
            <person name="Glaring M.A."/>
        </authorList>
    </citation>
    <scope>NUCLEOTIDE SEQUENCE [LARGE SCALE GENOMIC DNA]</scope>
    <source>
        <strain evidence="6 7">GCM72</strain>
    </source>
</reference>
<evidence type="ECO:0000313" key="6">
    <source>
        <dbReference type="EMBL" id="KKO45611.1"/>
    </source>
</evidence>
<keyword evidence="1" id="KW-0805">Transcription regulation</keyword>
<dbReference type="Proteomes" id="UP000034228">
    <property type="component" value="Unassembled WGS sequence"/>
</dbReference>
<dbReference type="EMBL" id="LAHO01000008">
    <property type="protein sequence ID" value="KKO45611.1"/>
    <property type="molecule type" value="Genomic_DNA"/>
</dbReference>
<dbReference type="InterPro" id="IPR001647">
    <property type="entry name" value="HTH_TetR"/>
</dbReference>
<dbReference type="PRINTS" id="PR00455">
    <property type="entry name" value="HTHTETR"/>
</dbReference>
<accession>A0A0M2V4Q2</accession>
<organism evidence="6 7">
    <name type="scientific">Arsukibacterium ikkense</name>
    <dbReference type="NCBI Taxonomy" id="336831"/>
    <lineage>
        <taxon>Bacteria</taxon>
        <taxon>Pseudomonadati</taxon>
        <taxon>Pseudomonadota</taxon>
        <taxon>Gammaproteobacteria</taxon>
        <taxon>Chromatiales</taxon>
        <taxon>Chromatiaceae</taxon>
        <taxon>Arsukibacterium</taxon>
    </lineage>
</organism>